<dbReference type="PANTHER" id="PTHR42912:SF95">
    <property type="entry name" value="METHYLTRANSFERASE TYPE 11 DOMAIN-CONTAINING PROTEIN"/>
    <property type="match status" value="1"/>
</dbReference>
<evidence type="ECO:0000313" key="2">
    <source>
        <dbReference type="EMBL" id="MBB4674059.1"/>
    </source>
</evidence>
<dbReference type="GO" id="GO:0032259">
    <property type="term" value="P:methylation"/>
    <property type="evidence" value="ECO:0007669"/>
    <property type="project" value="UniProtKB-KW"/>
</dbReference>
<dbReference type="EMBL" id="JACHMH010000001">
    <property type="protein sequence ID" value="MBB4674059.1"/>
    <property type="molecule type" value="Genomic_DNA"/>
</dbReference>
<dbReference type="PANTHER" id="PTHR42912">
    <property type="entry name" value="METHYLTRANSFERASE"/>
    <property type="match status" value="1"/>
</dbReference>
<keyword evidence="3" id="KW-1185">Reference proteome</keyword>
<reference evidence="2 3" key="1">
    <citation type="submission" date="2020-08" db="EMBL/GenBank/DDBJ databases">
        <title>Sequencing the genomes of 1000 actinobacteria strains.</title>
        <authorList>
            <person name="Klenk H.-P."/>
        </authorList>
    </citation>
    <scope>NUCLEOTIDE SEQUENCE [LARGE SCALE GENOMIC DNA]</scope>
    <source>
        <strain evidence="2 3">DSM 44230</strain>
    </source>
</reference>
<evidence type="ECO:0000313" key="3">
    <source>
        <dbReference type="Proteomes" id="UP000533598"/>
    </source>
</evidence>
<gene>
    <name evidence="2" type="ORF">HNR67_000177</name>
</gene>
<dbReference type="InterPro" id="IPR013216">
    <property type="entry name" value="Methyltransf_11"/>
</dbReference>
<dbReference type="SUPFAM" id="SSF53335">
    <property type="entry name" value="S-adenosyl-L-methionine-dependent methyltransferases"/>
    <property type="match status" value="1"/>
</dbReference>
<sequence length="193" mass="20752">MSWMTDRPLNQFALPRGWRGRLAGWVMARTNGTEVAEVLGELGPVRGRAVLEVGFGPGLLSRALTGAGARVTGVDPSGVMLRQARRRAPGARLRLGSAQRTGGADGEFEVVVSMNNLPMWPDLDAALDELHRVVRPGGRLVLAWHGGTEPTRRTLGMLLPAAAAERVLAGLRARFASAELSRTRHCEVFAATR</sequence>
<keyword evidence="2" id="KW-0808">Transferase</keyword>
<dbReference type="InterPro" id="IPR029063">
    <property type="entry name" value="SAM-dependent_MTases_sf"/>
</dbReference>
<dbReference type="InterPro" id="IPR050508">
    <property type="entry name" value="Methyltransf_Superfamily"/>
</dbReference>
<feature type="domain" description="Methyltransferase type 11" evidence="1">
    <location>
        <begin position="51"/>
        <end position="142"/>
    </location>
</feature>
<name>A0A7W7C6E4_9PSEU</name>
<dbReference type="GO" id="GO:0008757">
    <property type="term" value="F:S-adenosylmethionine-dependent methyltransferase activity"/>
    <property type="evidence" value="ECO:0007669"/>
    <property type="project" value="InterPro"/>
</dbReference>
<dbReference type="AlphaFoldDB" id="A0A7W7C6E4"/>
<dbReference type="RefSeq" id="WP_185000095.1">
    <property type="nucleotide sequence ID" value="NZ_BAAAUI010000013.1"/>
</dbReference>
<dbReference type="Gene3D" id="3.40.50.150">
    <property type="entry name" value="Vaccinia Virus protein VP39"/>
    <property type="match status" value="1"/>
</dbReference>
<keyword evidence="2" id="KW-0489">Methyltransferase</keyword>
<comment type="caution">
    <text evidence="2">The sequence shown here is derived from an EMBL/GenBank/DDBJ whole genome shotgun (WGS) entry which is preliminary data.</text>
</comment>
<accession>A0A7W7C6E4</accession>
<protein>
    <submittedName>
        <fullName evidence="2">SAM-dependent methyltransferase</fullName>
    </submittedName>
</protein>
<dbReference type="Proteomes" id="UP000533598">
    <property type="component" value="Unassembled WGS sequence"/>
</dbReference>
<proteinExistence type="predicted"/>
<dbReference type="Pfam" id="PF08241">
    <property type="entry name" value="Methyltransf_11"/>
    <property type="match status" value="1"/>
</dbReference>
<evidence type="ECO:0000259" key="1">
    <source>
        <dbReference type="Pfam" id="PF08241"/>
    </source>
</evidence>
<organism evidence="2 3">
    <name type="scientific">Crossiella cryophila</name>
    <dbReference type="NCBI Taxonomy" id="43355"/>
    <lineage>
        <taxon>Bacteria</taxon>
        <taxon>Bacillati</taxon>
        <taxon>Actinomycetota</taxon>
        <taxon>Actinomycetes</taxon>
        <taxon>Pseudonocardiales</taxon>
        <taxon>Pseudonocardiaceae</taxon>
        <taxon>Crossiella</taxon>
    </lineage>
</organism>
<dbReference type="CDD" id="cd02440">
    <property type="entry name" value="AdoMet_MTases"/>
    <property type="match status" value="1"/>
</dbReference>